<organism evidence="1 2">
    <name type="scientific">Ovis ammon polii x Ovis aries</name>
    <dbReference type="NCBI Taxonomy" id="2918886"/>
    <lineage>
        <taxon>Eukaryota</taxon>
        <taxon>Metazoa</taxon>
        <taxon>Chordata</taxon>
        <taxon>Craniata</taxon>
        <taxon>Vertebrata</taxon>
        <taxon>Euteleostomi</taxon>
        <taxon>Mammalia</taxon>
        <taxon>Eutheria</taxon>
        <taxon>Laurasiatheria</taxon>
        <taxon>Artiodactyla</taxon>
        <taxon>Ruminantia</taxon>
        <taxon>Pecora</taxon>
        <taxon>Bovidae</taxon>
        <taxon>Caprinae</taxon>
        <taxon>Ovis</taxon>
    </lineage>
</organism>
<accession>A0ACB9VE96</accession>
<proteinExistence type="predicted"/>
<reference evidence="1" key="1">
    <citation type="submission" date="2022-03" db="EMBL/GenBank/DDBJ databases">
        <title>Genomic analyses of argali, domestic sheep and their hybrids provide insights into chromosomal evolution, heterosis and genetic basis of agronomic traits.</title>
        <authorList>
            <person name="Li M."/>
        </authorList>
    </citation>
    <scope>NUCLEOTIDE SEQUENCE</scope>
    <source>
        <strain evidence="1">F1 hybrid</strain>
    </source>
</reference>
<sequence>MPVQYFSKSKCRVTGGGFQETGLALHTSAMEINLAARLVWTQWSQGKPRYDLKLSLPITPLCHPGLPGGALHPANGIKTFVSFAEKIAASFPRIEEAERDSGDRVFVPGGFLPTWRHPAHRWKDETASLALGRGAQCSLQGNPVSFMETADSMFGLEIEEKSLFWAQCAGPWLRLDISPSGAQLQTRRGRLQDSTVLRAPGDETLRSRRGLGPKHDIAKEQLSKTLALWSSVFSSAEDSLSSRRRWSLTHSLHDESENSATK</sequence>
<gene>
    <name evidence="1" type="ORF">MJG53_005547</name>
</gene>
<keyword evidence="2" id="KW-1185">Reference proteome</keyword>
<protein>
    <submittedName>
        <fullName evidence="1">Uncharacterized protein</fullName>
    </submittedName>
</protein>
<dbReference type="EMBL" id="CM043028">
    <property type="protein sequence ID" value="KAI4587760.1"/>
    <property type="molecule type" value="Genomic_DNA"/>
</dbReference>
<comment type="caution">
    <text evidence="1">The sequence shown here is derived from an EMBL/GenBank/DDBJ whole genome shotgun (WGS) entry which is preliminary data.</text>
</comment>
<name>A0ACB9VE96_9CETA</name>
<dbReference type="Proteomes" id="UP001057279">
    <property type="component" value="Linkage Group LG03"/>
</dbReference>
<evidence type="ECO:0000313" key="2">
    <source>
        <dbReference type="Proteomes" id="UP001057279"/>
    </source>
</evidence>
<evidence type="ECO:0000313" key="1">
    <source>
        <dbReference type="EMBL" id="KAI4587760.1"/>
    </source>
</evidence>